<reference evidence="6" key="1">
    <citation type="submission" date="2020-07" db="EMBL/GenBank/DDBJ databases">
        <title>Huge and variable diversity of episymbiotic CPR bacteria and DPANN archaea in groundwater ecosystems.</title>
        <authorList>
            <person name="He C.Y."/>
            <person name="Keren R."/>
            <person name="Whittaker M."/>
            <person name="Farag I.F."/>
            <person name="Doudna J."/>
            <person name="Cate J.H.D."/>
            <person name="Banfield J.F."/>
        </authorList>
    </citation>
    <scope>NUCLEOTIDE SEQUENCE</scope>
    <source>
        <strain evidence="6">NC_groundwater_580_Pr5_B-0.1um_64_19</strain>
    </source>
</reference>
<dbReference type="GO" id="GO:0005829">
    <property type="term" value="C:cytosol"/>
    <property type="evidence" value="ECO:0007669"/>
    <property type="project" value="TreeGrafter"/>
</dbReference>
<dbReference type="CDD" id="cd03442">
    <property type="entry name" value="BFIT_BACH"/>
    <property type="match status" value="1"/>
</dbReference>
<evidence type="ECO:0000256" key="1">
    <source>
        <dbReference type="ARBA" id="ARBA00010458"/>
    </source>
</evidence>
<keyword evidence="2 3" id="KW-0378">Hydrolase</keyword>
<sequence length="182" mass="20327">MNDGKPSPPKTPIETNLPRTLEPRSVRASQSQMAEVIFPNDANPLGNLMGGRLMQLIDVAGAMAAHRHSRSYVVTASMDHLDFLAPVHVGDLLVLKSSVNRAFKTSMEIGVKCWVENYITGQTRHISSAYLTFVAVDLEGRRLEVPPVIPESPEEQRRYDGAGRRREHRMAEQAERKQAARK</sequence>
<dbReference type="Pfam" id="PF03061">
    <property type="entry name" value="4HBT"/>
    <property type="match status" value="1"/>
</dbReference>
<dbReference type="InterPro" id="IPR033120">
    <property type="entry name" value="HOTDOG_ACOT"/>
</dbReference>
<gene>
    <name evidence="6" type="ORF">HYX28_06915</name>
</gene>
<comment type="caution">
    <text evidence="6">The sequence shown here is derived from an EMBL/GenBank/DDBJ whole genome shotgun (WGS) entry which is preliminary data.</text>
</comment>
<dbReference type="EMBL" id="JACPNR010000009">
    <property type="protein sequence ID" value="MBI2678496.1"/>
    <property type="molecule type" value="Genomic_DNA"/>
</dbReference>
<dbReference type="PANTHER" id="PTHR11049">
    <property type="entry name" value="ACYL COENZYME A THIOESTER HYDROLASE"/>
    <property type="match status" value="1"/>
</dbReference>
<evidence type="ECO:0000256" key="4">
    <source>
        <dbReference type="SAM" id="MobiDB-lite"/>
    </source>
</evidence>
<dbReference type="InterPro" id="IPR029069">
    <property type="entry name" value="HotDog_dom_sf"/>
</dbReference>
<evidence type="ECO:0000313" key="6">
    <source>
        <dbReference type="EMBL" id="MBI2678496.1"/>
    </source>
</evidence>
<evidence type="ECO:0000259" key="5">
    <source>
        <dbReference type="PROSITE" id="PS51770"/>
    </source>
</evidence>
<dbReference type="GO" id="GO:0006637">
    <property type="term" value="P:acyl-CoA metabolic process"/>
    <property type="evidence" value="ECO:0007669"/>
    <property type="project" value="TreeGrafter"/>
</dbReference>
<accession>A0A932A9F9</accession>
<feature type="domain" description="HotDog ACOT-type" evidence="5">
    <location>
        <begin position="27"/>
        <end position="139"/>
    </location>
</feature>
<dbReference type="PANTHER" id="PTHR11049:SF16">
    <property type="entry name" value="PROTEIN VDLD"/>
    <property type="match status" value="1"/>
</dbReference>
<dbReference type="SUPFAM" id="SSF54637">
    <property type="entry name" value="Thioesterase/thiol ester dehydrase-isomerase"/>
    <property type="match status" value="1"/>
</dbReference>
<dbReference type="AlphaFoldDB" id="A0A932A9F9"/>
<evidence type="ECO:0000313" key="7">
    <source>
        <dbReference type="Proteomes" id="UP000779809"/>
    </source>
</evidence>
<feature type="compositionally biased region" description="Basic and acidic residues" evidence="4">
    <location>
        <begin position="154"/>
        <end position="182"/>
    </location>
</feature>
<dbReference type="Gene3D" id="3.10.129.10">
    <property type="entry name" value="Hotdog Thioesterase"/>
    <property type="match status" value="1"/>
</dbReference>
<dbReference type="Proteomes" id="UP000779809">
    <property type="component" value="Unassembled WGS sequence"/>
</dbReference>
<dbReference type="PROSITE" id="PS51770">
    <property type="entry name" value="HOTDOG_ACOT"/>
    <property type="match status" value="1"/>
</dbReference>
<protein>
    <submittedName>
        <fullName evidence="6">Acyl-CoA thioesterase</fullName>
    </submittedName>
</protein>
<dbReference type="GO" id="GO:0052816">
    <property type="term" value="F:long-chain fatty acyl-CoA hydrolase activity"/>
    <property type="evidence" value="ECO:0007669"/>
    <property type="project" value="TreeGrafter"/>
</dbReference>
<dbReference type="InterPro" id="IPR006683">
    <property type="entry name" value="Thioestr_dom"/>
</dbReference>
<evidence type="ECO:0000256" key="3">
    <source>
        <dbReference type="PROSITE-ProRule" id="PRU01106"/>
    </source>
</evidence>
<name>A0A932A9F9_9BACT</name>
<dbReference type="InterPro" id="IPR040170">
    <property type="entry name" value="Cytosol_ACT"/>
</dbReference>
<proteinExistence type="inferred from homology"/>
<evidence type="ECO:0000256" key="2">
    <source>
        <dbReference type="ARBA" id="ARBA00022801"/>
    </source>
</evidence>
<feature type="region of interest" description="Disordered" evidence="4">
    <location>
        <begin position="150"/>
        <end position="182"/>
    </location>
</feature>
<organism evidence="6 7">
    <name type="scientific">Candidatus Korobacter versatilis</name>
    <dbReference type="NCBI Taxonomy" id="658062"/>
    <lineage>
        <taxon>Bacteria</taxon>
        <taxon>Pseudomonadati</taxon>
        <taxon>Acidobacteriota</taxon>
        <taxon>Terriglobia</taxon>
        <taxon>Terriglobales</taxon>
        <taxon>Candidatus Korobacteraceae</taxon>
        <taxon>Candidatus Korobacter</taxon>
    </lineage>
</organism>
<comment type="similarity">
    <text evidence="1">Belongs to the acyl coenzyme A hydrolase family.</text>
</comment>